<dbReference type="AlphaFoldDB" id="A0A9P6L086"/>
<keyword evidence="2" id="KW-1185">Reference proteome</keyword>
<sequence>MIDSEHNKYNIKIKKREGFDYYEKVLVMQMKDKLIEQGIILKELPEKSDDLIVGDDDILQDNVDLNGFIGYIKKNIEFYNLTLASKLYGESFLDEIYNYVVQKFLVMIIDYLESGRQDIMVRMGDYNIDMELKIDPNELKKVNFTEMEKEVDKYLGHFDRGIRLKHPDAPRALNILSVKTENGLPYEDGDSDHYYYFKHEEKIKIAHCIIKRWFVDLVYDDY</sequence>
<comment type="caution">
    <text evidence="1">The sequence shown here is derived from an EMBL/GenBank/DDBJ whole genome shotgun (WGS) entry which is preliminary data.</text>
</comment>
<dbReference type="EMBL" id="SBJO01000022">
    <property type="protein sequence ID" value="KAF9764444.1"/>
    <property type="molecule type" value="Genomic_DNA"/>
</dbReference>
<evidence type="ECO:0000313" key="2">
    <source>
        <dbReference type="Proteomes" id="UP000740883"/>
    </source>
</evidence>
<evidence type="ECO:0000313" key="1">
    <source>
        <dbReference type="EMBL" id="KAF9764444.1"/>
    </source>
</evidence>
<accession>A0A9P6L086</accession>
<organism evidence="1 2">
    <name type="scientific">Nosema granulosis</name>
    <dbReference type="NCBI Taxonomy" id="83296"/>
    <lineage>
        <taxon>Eukaryota</taxon>
        <taxon>Fungi</taxon>
        <taxon>Fungi incertae sedis</taxon>
        <taxon>Microsporidia</taxon>
        <taxon>Nosematidae</taxon>
        <taxon>Nosema</taxon>
    </lineage>
</organism>
<dbReference type="Proteomes" id="UP000740883">
    <property type="component" value="Unassembled WGS sequence"/>
</dbReference>
<protein>
    <submittedName>
        <fullName evidence="1">Uncharacterized protein</fullName>
    </submittedName>
</protein>
<gene>
    <name evidence="1" type="ORF">NGRA_0556</name>
</gene>
<proteinExistence type="predicted"/>
<reference evidence="1 2" key="1">
    <citation type="journal article" date="2020" name="Genome Biol. Evol.">
        <title>Comparative genomics of strictly vertically transmitted, feminizing microsporidia endosymbionts of amphipod crustaceans.</title>
        <authorList>
            <person name="Cormier A."/>
            <person name="Chebbi M.A."/>
            <person name="Giraud I."/>
            <person name="Wattier R."/>
            <person name="Teixeira M."/>
            <person name="Gilbert C."/>
            <person name="Rigaud T."/>
            <person name="Cordaux R."/>
        </authorList>
    </citation>
    <scope>NUCLEOTIDE SEQUENCE [LARGE SCALE GENOMIC DNA]</scope>
    <source>
        <strain evidence="1 2">Ou3-Ou53</strain>
    </source>
</reference>
<name>A0A9P6L086_9MICR</name>